<dbReference type="InterPro" id="IPR011050">
    <property type="entry name" value="Pectin_lyase_fold/virulence"/>
</dbReference>
<dbReference type="Pfam" id="PF12770">
    <property type="entry name" value="CHAT"/>
    <property type="match status" value="1"/>
</dbReference>
<dbReference type="InterPro" id="IPR024983">
    <property type="entry name" value="CHAT_dom"/>
</dbReference>
<dbReference type="EMBL" id="MKZS01000001">
    <property type="protein sequence ID" value="OLT60743.1"/>
    <property type="molecule type" value="Genomic_DNA"/>
</dbReference>
<feature type="compositionally biased region" description="Low complexity" evidence="1">
    <location>
        <begin position="1334"/>
        <end position="1349"/>
    </location>
</feature>
<feature type="domain" description="Filamentous haemagglutinin FhaB/tRNA nuclease CdiA-like TPS" evidence="2">
    <location>
        <begin position="41"/>
        <end position="155"/>
    </location>
</feature>
<dbReference type="InterPro" id="IPR008638">
    <property type="entry name" value="FhaB/CdiA-like_TPS"/>
</dbReference>
<organism evidence="3 4">
    <name type="scientific">Moorena bouillonii PNG</name>
    <dbReference type="NCBI Taxonomy" id="568701"/>
    <lineage>
        <taxon>Bacteria</taxon>
        <taxon>Bacillati</taxon>
        <taxon>Cyanobacteriota</taxon>
        <taxon>Cyanophyceae</taxon>
        <taxon>Coleofasciculales</taxon>
        <taxon>Coleofasciculaceae</taxon>
        <taxon>Moorena</taxon>
    </lineage>
</organism>
<evidence type="ECO:0000313" key="3">
    <source>
        <dbReference type="EMBL" id="OLT60743.1"/>
    </source>
</evidence>
<dbReference type="RefSeq" id="WP_075901260.1">
    <property type="nucleotide sequence ID" value="NZ_MKZS01000001.1"/>
</dbReference>
<dbReference type="Pfam" id="PF05860">
    <property type="entry name" value="TPS"/>
    <property type="match status" value="1"/>
</dbReference>
<gene>
    <name evidence="3" type="ORF">BJP37_18710</name>
</gene>
<evidence type="ECO:0000313" key="4">
    <source>
        <dbReference type="Proteomes" id="UP000186657"/>
    </source>
</evidence>
<dbReference type="SMART" id="SM00912">
    <property type="entry name" value="Haemagg_act"/>
    <property type="match status" value="1"/>
</dbReference>
<dbReference type="SUPFAM" id="SSF51126">
    <property type="entry name" value="Pectin lyase-like"/>
    <property type="match status" value="1"/>
</dbReference>
<dbReference type="NCBIfam" id="TIGR01901">
    <property type="entry name" value="adhes_NPXG"/>
    <property type="match status" value="1"/>
</dbReference>
<reference evidence="3 4" key="1">
    <citation type="submission" date="2016-10" db="EMBL/GenBank/DDBJ databases">
        <title>Comparative genomics uncovers the prolific and rare metabolic potential of the cyanobacterial genus Moorea.</title>
        <authorList>
            <person name="Leao T."/>
            <person name="Castelao G."/>
            <person name="Korobeynikov A."/>
            <person name="Monroe E.A."/>
            <person name="Podell S."/>
            <person name="Glukhov E."/>
            <person name="Allen E."/>
            <person name="Gerwick W.H."/>
            <person name="Gerwick L."/>
        </authorList>
    </citation>
    <scope>NUCLEOTIDE SEQUENCE [LARGE SCALE GENOMIC DNA]</scope>
    <source>
        <strain evidence="3 4">PNG5-198</strain>
    </source>
</reference>
<sequence>MKAVGWHSNWLWKIFSLVGEIYLGIAILNPVHVAKAESIIPAADGTGTSLTIDGNDLTIDGGTVSGDRANLFHSFEKFGLTPEQTVTFLSNPKISNILARVIGGEASIVDGLIRVVGGNSNLFLMNPAGWVFGANARLNIPADLTVTTANRIGFGQDNWLTSFGSNDYQTLIGNPNTLAFDSNQPGSIINAGNLEVLEGNNLSLIGGSVISTGKVSAANGTVNLVAVDGANLVRISQPGHLLSIEIELPTDADGEQLPFTPQDLPTLLTGGVEGLQTPIVVKPDGKVELADSGLPIERGDVVAREVNAKTATLSAANNLTLVESQLFTTGDLNLLAGNTVRSHDTLARPFIAEALGNLSIQGNQAIEISTFNNQASGFFSGGNMVLRSANPIQGSTRYQTGASFRIEQLDGSPGNWISPDDSIILANGDVSLGNYQGASLHILAGGSVTLGEIAINPSDDPNPKISPTNSDPFLANLANVPVSDQSNLVIDGANQPTLDIRAGIDWTQLGGIPGNTSGNLVPDFSNTVISNFTSADIKVSDITVARDGLVRLTNQYLPNTALTTGAIQVDTIKTGGLSNSNHNPNSPQILIDSRSTIEVTNNNRLDTSSNNTGSGGDITLIADGNSKLPTNQPTIQIPSIDSLGGESAGNVTLITRGGDTFINSGGSGINADSASGNGGAIAITATNGNITIKNPINSPSTLVIDTDGQVSLGNPDQPLQVSKIKDVLITAGGIEVISQLMAESITIQPKDPHTTLGIGKDAGGTFQITTANLLNNLALGTSGTLTIGNPEFTGDVRIRNFDLSQANLNVIVRGGDIHFLSSDTNPAVQLANNQTAQFISAGTIFDNLGTEVTIDGEQGAVLFDAENGFSYADANGIDVQVKNIAAITRNSGDIILNLQHPNAVITTVAGVNGISAANNGNISLGQDIPGAITIDQLIRAQGSGNISIGEFNTTQINLNSIVTSDSGNISFLKPLNLGNTSANISAIISSTTGNITFDGTVDGNQDLSVNAGTGTIELNQAVGSTIPLGDITLTADEINFNEIVQGNATITLQPFSADQAIAIGGSDTGNLSTLALTSQEINLLQDGFTAITIGNPNSSANITIAETGVTFQDPVTIQSPAGSGAIIGNGTIQGIDDASITLEANQSIAVGNIITNGSDIKLTASNGEVFTDNLHTSGISGGNLLIDASTTIKTGVINTSGSVGDGGNVLIDPIGDVEVSAINAQGGENGSGGDVDITAGRFFRATDTFSDRNQTTASISTSGGVAGGSVIIRHNGGASFIPFTVGDATLNGTAGAITTGIDNAILPTQRFLESYTQGNFPSQIQLITQLITQSSPNTSNNTSNTEVTNIEPDLPELPQEILPPVMIEETEALSKEMLVYQLEDYFTSQVTGQVTSQATGQATGQGESSVPEIKTAKDIQTELKEIENVTDARPALIYVFFRNSGNLPGRDVVLKTEFLNINPNVIVEPKPNAPLELVLVTSQGKMIYKRIANTSREQVLALAEEFRDSVASPRAGVFRPQDLAKSKQLYQLLIKPLQKTLDEQNINNLVFVMDKSLQSLPLAALHDGESFIVEKYSVGLVPSLSLTDTHYTDVRKAPVLAMGTEKFDHHRDLPYVPKLIQHLVNTWSAKALENENFTLANLQDEINQKSFNILHLGTHGKFRSNANDSYIQFGNKRLGLGKFETLGLEQPPVNLLVLSACDTALGNEQYELGFAGFAYQAKVQSVLASLLAVPQNGTFKLLTSFYDHLKLVPRKAEALRLAQVEMLQDNSNKKLSHPYYWAWFTIVGNPW</sequence>
<accession>A0A1U7N459</accession>
<proteinExistence type="predicted"/>
<dbReference type="Proteomes" id="UP000186657">
    <property type="component" value="Unassembled WGS sequence"/>
</dbReference>
<evidence type="ECO:0000256" key="1">
    <source>
        <dbReference type="SAM" id="MobiDB-lite"/>
    </source>
</evidence>
<evidence type="ECO:0000259" key="2">
    <source>
        <dbReference type="SMART" id="SM00912"/>
    </source>
</evidence>
<name>A0A1U7N459_9CYAN</name>
<dbReference type="InterPro" id="IPR012334">
    <property type="entry name" value="Pectin_lyas_fold"/>
</dbReference>
<protein>
    <recommendedName>
        <fullName evidence="2">Filamentous haemagglutinin FhaB/tRNA nuclease CdiA-like TPS domain-containing protein</fullName>
    </recommendedName>
</protein>
<keyword evidence="4" id="KW-1185">Reference proteome</keyword>
<dbReference type="Gene3D" id="2.160.20.10">
    <property type="entry name" value="Single-stranded right-handed beta-helix, Pectin lyase-like"/>
    <property type="match status" value="1"/>
</dbReference>
<feature type="region of interest" description="Disordered" evidence="1">
    <location>
        <begin position="1334"/>
        <end position="1353"/>
    </location>
</feature>
<comment type="caution">
    <text evidence="3">The sequence shown here is derived from an EMBL/GenBank/DDBJ whole genome shotgun (WGS) entry which is preliminary data.</text>
</comment>